<comment type="subcellular location">
    <subcellularLocation>
        <location evidence="1">Cell membrane</location>
        <topology evidence="1">Peripheral membrane protein</topology>
        <orientation evidence="1">Cytoplasmic side</orientation>
    </subcellularLocation>
</comment>
<keyword evidence="4" id="KW-0145">Chemotaxis</keyword>
<comment type="similarity">
    <text evidence="2">Belongs to the FliN/MopA/SpaO family.</text>
</comment>
<name>A0A8J3PL79_9ACTN</name>
<evidence type="ECO:0000256" key="6">
    <source>
        <dbReference type="ARBA" id="ARBA00023136"/>
    </source>
</evidence>
<dbReference type="NCBIfam" id="TIGR02480">
    <property type="entry name" value="fliN"/>
    <property type="match status" value="1"/>
</dbReference>
<evidence type="ECO:0000256" key="3">
    <source>
        <dbReference type="ARBA" id="ARBA00022475"/>
    </source>
</evidence>
<dbReference type="SUPFAM" id="SSF101801">
    <property type="entry name" value="Surface presentation of antigens (SPOA)"/>
    <property type="match status" value="1"/>
</dbReference>
<keyword evidence="6" id="KW-0472">Membrane</keyword>
<evidence type="ECO:0000259" key="7">
    <source>
        <dbReference type="Pfam" id="PF01052"/>
    </source>
</evidence>
<dbReference type="Proteomes" id="UP000653674">
    <property type="component" value="Unassembled WGS sequence"/>
</dbReference>
<evidence type="ECO:0000256" key="1">
    <source>
        <dbReference type="ARBA" id="ARBA00004413"/>
    </source>
</evidence>
<dbReference type="InterPro" id="IPR036429">
    <property type="entry name" value="SpoA-like_sf"/>
</dbReference>
<feature type="domain" description="Flagellar motor switch protein FliN-like C-terminal" evidence="7">
    <location>
        <begin position="173"/>
        <end position="243"/>
    </location>
</feature>
<dbReference type="PRINTS" id="PR00956">
    <property type="entry name" value="FLGMOTORFLIN"/>
</dbReference>
<organism evidence="8 9">
    <name type="scientific">Planosporangium flavigriseum</name>
    <dbReference type="NCBI Taxonomy" id="373681"/>
    <lineage>
        <taxon>Bacteria</taxon>
        <taxon>Bacillati</taxon>
        <taxon>Actinomycetota</taxon>
        <taxon>Actinomycetes</taxon>
        <taxon>Micromonosporales</taxon>
        <taxon>Micromonosporaceae</taxon>
        <taxon>Planosporangium</taxon>
    </lineage>
</organism>
<evidence type="ECO:0000313" key="8">
    <source>
        <dbReference type="EMBL" id="GIG74221.1"/>
    </source>
</evidence>
<reference evidence="8" key="1">
    <citation type="submission" date="2021-01" db="EMBL/GenBank/DDBJ databases">
        <title>Whole genome shotgun sequence of Planosporangium flavigriseum NBRC 105377.</title>
        <authorList>
            <person name="Komaki H."/>
            <person name="Tamura T."/>
        </authorList>
    </citation>
    <scope>NUCLEOTIDE SEQUENCE</scope>
    <source>
        <strain evidence="8">NBRC 105377</strain>
    </source>
</reference>
<comment type="caution">
    <text evidence="8">The sequence shown here is derived from an EMBL/GenBank/DDBJ whole genome shotgun (WGS) entry which is preliminary data.</text>
</comment>
<evidence type="ECO:0000313" key="9">
    <source>
        <dbReference type="Proteomes" id="UP000653674"/>
    </source>
</evidence>
<dbReference type="GO" id="GO:0071973">
    <property type="term" value="P:bacterial-type flagellum-dependent cell motility"/>
    <property type="evidence" value="ECO:0007669"/>
    <property type="project" value="InterPro"/>
</dbReference>
<dbReference type="AlphaFoldDB" id="A0A8J3PL79"/>
<dbReference type="EMBL" id="BONU01000015">
    <property type="protein sequence ID" value="GIG74221.1"/>
    <property type="molecule type" value="Genomic_DNA"/>
</dbReference>
<dbReference type="GO" id="GO:0006935">
    <property type="term" value="P:chemotaxis"/>
    <property type="evidence" value="ECO:0007669"/>
    <property type="project" value="UniProtKB-KW"/>
</dbReference>
<dbReference type="PANTHER" id="PTHR43484">
    <property type="match status" value="1"/>
</dbReference>
<accession>A0A8J3PL79</accession>
<dbReference type="InterPro" id="IPR051469">
    <property type="entry name" value="FliN/MopA/SpaO"/>
</dbReference>
<keyword evidence="3" id="KW-1003">Cell membrane</keyword>
<dbReference type="InterPro" id="IPR012826">
    <property type="entry name" value="FliN"/>
</dbReference>
<dbReference type="GO" id="GO:0005886">
    <property type="term" value="C:plasma membrane"/>
    <property type="evidence" value="ECO:0007669"/>
    <property type="project" value="UniProtKB-SubCell"/>
</dbReference>
<dbReference type="InterPro" id="IPR001172">
    <property type="entry name" value="FliN_T3SS_HrcQb"/>
</dbReference>
<keyword evidence="5" id="KW-0283">Flagellar rotation</keyword>
<evidence type="ECO:0000256" key="2">
    <source>
        <dbReference type="ARBA" id="ARBA00009226"/>
    </source>
</evidence>
<dbReference type="RefSeq" id="WP_168078514.1">
    <property type="nucleotide sequence ID" value="NZ_BAAAQJ010000004.1"/>
</dbReference>
<dbReference type="GO" id="GO:0009425">
    <property type="term" value="C:bacterial-type flagellum basal body"/>
    <property type="evidence" value="ECO:0007669"/>
    <property type="project" value="InterPro"/>
</dbReference>
<gene>
    <name evidence="8" type="ORF">Pfl04_26250</name>
</gene>
<dbReference type="GO" id="GO:0003774">
    <property type="term" value="F:cytoskeletal motor activity"/>
    <property type="evidence" value="ECO:0007669"/>
    <property type="project" value="InterPro"/>
</dbReference>
<protein>
    <recommendedName>
        <fullName evidence="7">Flagellar motor switch protein FliN-like C-terminal domain-containing protein</fullName>
    </recommendedName>
</protein>
<dbReference type="PANTHER" id="PTHR43484:SF1">
    <property type="entry name" value="FLAGELLAR MOTOR SWITCH PROTEIN FLIN"/>
    <property type="match status" value="1"/>
</dbReference>
<evidence type="ECO:0000256" key="5">
    <source>
        <dbReference type="ARBA" id="ARBA00022779"/>
    </source>
</evidence>
<evidence type="ECO:0000256" key="4">
    <source>
        <dbReference type="ARBA" id="ARBA00022500"/>
    </source>
</evidence>
<dbReference type="InterPro" id="IPR001543">
    <property type="entry name" value="FliN-like_C"/>
</dbReference>
<sequence length="250" mass="25302">MTAPTATSQDLGRALAAAQAAVALLPASSPLSPGEPTQDPTEITLAGQVIRARFAGAAQGEILVMVAQDLVDALSETPLGSLDVTQAVRPAIEAAAGTLGPVVVDPGNVTDPADALASLVAEGGVLVPLTDGTDVRGVVGLQVKVDATGAATPPAPSVTSAPDKPAPRTGLDLLHDVEMEVTAELGRTRMSVRELLALTPGNVVELDRAAGAPADLLVNGRLIARGEVVVIDENFGIRVTEIISPSEQRS</sequence>
<dbReference type="Pfam" id="PF01052">
    <property type="entry name" value="FliMN_C"/>
    <property type="match status" value="1"/>
</dbReference>
<keyword evidence="9" id="KW-1185">Reference proteome</keyword>
<proteinExistence type="inferred from homology"/>
<dbReference type="Gene3D" id="2.30.330.10">
    <property type="entry name" value="SpoA-like"/>
    <property type="match status" value="1"/>
</dbReference>